<feature type="transmembrane region" description="Helical" evidence="11">
    <location>
        <begin position="472"/>
        <end position="494"/>
    </location>
</feature>
<evidence type="ECO:0000313" key="13">
    <source>
        <dbReference type="EMBL" id="ADN17178.1"/>
    </source>
</evidence>
<gene>
    <name evidence="13" type="ordered locus">Cyan7822_5297</name>
</gene>
<dbReference type="InterPro" id="IPR001320">
    <property type="entry name" value="Iontro_rcpt_C"/>
</dbReference>
<keyword evidence="9 11" id="KW-1133">Transmembrane helix</keyword>
<organism evidence="13 14">
    <name type="scientific">Gloeothece verrucosa (strain PCC 7822)</name>
    <name type="common">Cyanothece sp. (strain PCC 7822)</name>
    <dbReference type="NCBI Taxonomy" id="497965"/>
    <lineage>
        <taxon>Bacteria</taxon>
        <taxon>Bacillati</taxon>
        <taxon>Cyanobacteriota</taxon>
        <taxon>Cyanophyceae</taxon>
        <taxon>Oscillatoriophycideae</taxon>
        <taxon>Chroococcales</taxon>
        <taxon>Aphanothecaceae</taxon>
        <taxon>Gloeothece</taxon>
        <taxon>Gloeothece verrucosa</taxon>
    </lineage>
</organism>
<keyword evidence="14" id="KW-1185">Reference proteome</keyword>
<dbReference type="AlphaFoldDB" id="E0U722"/>
<feature type="domain" description="ABC transmembrane type-1" evidence="12">
    <location>
        <begin position="296"/>
        <end position="491"/>
    </location>
</feature>
<evidence type="ECO:0000256" key="9">
    <source>
        <dbReference type="ARBA" id="ARBA00022989"/>
    </source>
</evidence>
<dbReference type="CDD" id="cd13624">
    <property type="entry name" value="PBP2_Arg_Lys_His"/>
    <property type="match status" value="1"/>
</dbReference>
<keyword evidence="7" id="KW-0732">Signal</keyword>
<dbReference type="GO" id="GO:0015276">
    <property type="term" value="F:ligand-gated monoatomic ion channel activity"/>
    <property type="evidence" value="ECO:0007669"/>
    <property type="project" value="InterPro"/>
</dbReference>
<dbReference type="Gene3D" id="3.40.190.10">
    <property type="entry name" value="Periplasmic binding protein-like II"/>
    <property type="match status" value="2"/>
</dbReference>
<dbReference type="Pfam" id="PF00528">
    <property type="entry name" value="BPD_transp_1"/>
    <property type="match status" value="1"/>
</dbReference>
<dbReference type="PROSITE" id="PS01039">
    <property type="entry name" value="SBP_BACTERIAL_3"/>
    <property type="match status" value="1"/>
</dbReference>
<dbReference type="GO" id="GO:0006865">
    <property type="term" value="P:amino acid transport"/>
    <property type="evidence" value="ECO:0007669"/>
    <property type="project" value="UniProtKB-KW"/>
</dbReference>
<dbReference type="PROSITE" id="PS50928">
    <property type="entry name" value="ABC_TM1"/>
    <property type="match status" value="1"/>
</dbReference>
<comment type="similarity">
    <text evidence="2">Belongs to the binding-protein-dependent transport system permease family. HisMQ subfamily.</text>
</comment>
<keyword evidence="10 11" id="KW-0472">Membrane</keyword>
<evidence type="ECO:0000256" key="11">
    <source>
        <dbReference type="RuleBase" id="RU363032"/>
    </source>
</evidence>
<dbReference type="InterPro" id="IPR001638">
    <property type="entry name" value="Solute-binding_3/MltF_N"/>
</dbReference>
<dbReference type="InterPro" id="IPR000515">
    <property type="entry name" value="MetI-like"/>
</dbReference>
<feature type="transmembrane region" description="Helical" evidence="11">
    <location>
        <begin position="12"/>
        <end position="31"/>
    </location>
</feature>
<dbReference type="STRING" id="497965.Cyan7822_5297"/>
<dbReference type="FunFam" id="1.10.3720.10:FF:000033">
    <property type="entry name" value="Polar amino acid ABC transporter permease"/>
    <property type="match status" value="1"/>
</dbReference>
<feature type="transmembrane region" description="Helical" evidence="11">
    <location>
        <begin position="296"/>
        <end position="322"/>
    </location>
</feature>
<evidence type="ECO:0000256" key="8">
    <source>
        <dbReference type="ARBA" id="ARBA00022970"/>
    </source>
</evidence>
<evidence type="ECO:0000256" key="7">
    <source>
        <dbReference type="ARBA" id="ARBA00022729"/>
    </source>
</evidence>
<dbReference type="eggNOG" id="COG0834">
    <property type="taxonomic scope" value="Bacteria"/>
</dbReference>
<protein>
    <submittedName>
        <fullName evidence="13">Polar amino acid ABC transporter, inner membrane subunit</fullName>
    </submittedName>
</protein>
<evidence type="ECO:0000259" key="12">
    <source>
        <dbReference type="PROSITE" id="PS50928"/>
    </source>
</evidence>
<name>E0U722_GLOV7</name>
<keyword evidence="4 11" id="KW-0813">Transport</keyword>
<dbReference type="KEGG" id="cyj:Cyan7822_5297"/>
<dbReference type="SMART" id="SM00079">
    <property type="entry name" value="PBPe"/>
    <property type="match status" value="1"/>
</dbReference>
<keyword evidence="6 11" id="KW-0812">Transmembrane</keyword>
<dbReference type="PANTHER" id="PTHR30614:SF20">
    <property type="entry name" value="GLUTAMINE TRANSPORT SYSTEM PERMEASE PROTEIN GLNP"/>
    <property type="match status" value="1"/>
</dbReference>
<dbReference type="GO" id="GO:0043190">
    <property type="term" value="C:ATP-binding cassette (ABC) transporter complex"/>
    <property type="evidence" value="ECO:0007669"/>
    <property type="project" value="InterPro"/>
</dbReference>
<feature type="transmembrane region" description="Helical" evidence="11">
    <location>
        <begin position="371"/>
        <end position="391"/>
    </location>
</feature>
<sequence>MKTHHLKPLKFLHYLILSLLSFILAISWLILPGFSQDTGKAFTVATEPAFPPFEMTDQKTGELTGFDLELMKAIGQEAGLKITFESLPFDGIIPALQAGTVKAAISGMTITPERAQTLSFSRPYFKAGLAIAVRKDNNSIKSFDDLKGKKIAVQIGTTGAKQAAQIEGAEISIFDSAVLALQELVNGKVDAVVNDAPVTLYAIKKAGLPGVKVVGELLTEEYYGIALPKNSPYLKQINDGIARLLENGTYQSIYEKWFGTQPPELPLTAPSLDSQSEKFDPQSFYINLFQNLIKGAGITVLLTAFSVLFGLMGGTLIALALISPYSLLRLLCRIYVDFFRGTPMLVQLFIIYFGLPALFQDHLGIEWSLPRFPAAVIALSLNVAAYLAEIIRGGIESIDRGQWEACESLGMTPQQTMQDVIFPQAFRRILPPLGNEFITLIKDTSLTAVIGFQELFREGQLIVAVTYKAFEVYIAVALVYLILTSLSSIAFKWLEAAMNPLERAKKRAVKV</sequence>
<evidence type="ECO:0000256" key="10">
    <source>
        <dbReference type="ARBA" id="ARBA00023136"/>
    </source>
</evidence>
<dbReference type="EMBL" id="CP002198">
    <property type="protein sequence ID" value="ADN17178.1"/>
    <property type="molecule type" value="Genomic_DNA"/>
</dbReference>
<dbReference type="InterPro" id="IPR035906">
    <property type="entry name" value="MetI-like_sf"/>
</dbReference>
<dbReference type="Pfam" id="PF00497">
    <property type="entry name" value="SBP_bac_3"/>
    <property type="match status" value="1"/>
</dbReference>
<dbReference type="InterPro" id="IPR010065">
    <property type="entry name" value="AA_ABC_transptr_permease_3TM"/>
</dbReference>
<evidence type="ECO:0000256" key="3">
    <source>
        <dbReference type="ARBA" id="ARBA00010333"/>
    </source>
</evidence>
<reference evidence="14" key="1">
    <citation type="journal article" date="2011" name="MBio">
        <title>Novel metabolic attributes of the genus Cyanothece, comprising a group of unicellular nitrogen-fixing Cyanobacteria.</title>
        <authorList>
            <person name="Bandyopadhyay A."/>
            <person name="Elvitigala T."/>
            <person name="Welsh E."/>
            <person name="Stockel J."/>
            <person name="Liberton M."/>
            <person name="Min H."/>
            <person name="Sherman L.A."/>
            <person name="Pakrasi H.B."/>
        </authorList>
    </citation>
    <scope>NUCLEOTIDE SEQUENCE [LARGE SCALE GENOMIC DNA]</scope>
    <source>
        <strain evidence="14">PCC 7822</strain>
    </source>
</reference>
<comment type="similarity">
    <text evidence="3">Belongs to the bacterial solute-binding protein 3 family.</text>
</comment>
<dbReference type="RefSeq" id="WP_013325216.1">
    <property type="nucleotide sequence ID" value="NC_014501.1"/>
</dbReference>
<dbReference type="NCBIfam" id="TIGR01726">
    <property type="entry name" value="HEQRo_perm_3TM"/>
    <property type="match status" value="1"/>
</dbReference>
<comment type="subcellular location">
    <subcellularLocation>
        <location evidence="1 11">Cell membrane</location>
        <topology evidence="1 11">Multi-pass membrane protein</topology>
    </subcellularLocation>
</comment>
<evidence type="ECO:0000256" key="5">
    <source>
        <dbReference type="ARBA" id="ARBA00022475"/>
    </source>
</evidence>
<keyword evidence="5" id="KW-1003">Cell membrane</keyword>
<evidence type="ECO:0000256" key="4">
    <source>
        <dbReference type="ARBA" id="ARBA00022448"/>
    </source>
</evidence>
<dbReference type="PANTHER" id="PTHR30614">
    <property type="entry name" value="MEMBRANE COMPONENT OF AMINO ACID ABC TRANSPORTER"/>
    <property type="match status" value="1"/>
</dbReference>
<evidence type="ECO:0000256" key="1">
    <source>
        <dbReference type="ARBA" id="ARBA00004651"/>
    </source>
</evidence>
<dbReference type="eggNOG" id="COG0765">
    <property type="taxonomic scope" value="Bacteria"/>
</dbReference>
<dbReference type="SMART" id="SM00062">
    <property type="entry name" value="PBPb"/>
    <property type="match status" value="1"/>
</dbReference>
<dbReference type="SUPFAM" id="SSF161098">
    <property type="entry name" value="MetI-like"/>
    <property type="match status" value="1"/>
</dbReference>
<evidence type="ECO:0000256" key="6">
    <source>
        <dbReference type="ARBA" id="ARBA00022692"/>
    </source>
</evidence>
<dbReference type="OrthoDB" id="9774451at2"/>
<dbReference type="Proteomes" id="UP000008206">
    <property type="component" value="Chromosome"/>
</dbReference>
<keyword evidence="8" id="KW-0029">Amino-acid transport</keyword>
<evidence type="ECO:0000256" key="2">
    <source>
        <dbReference type="ARBA" id="ARBA00010072"/>
    </source>
</evidence>
<dbReference type="InterPro" id="IPR043429">
    <property type="entry name" value="ArtM/GltK/GlnP/TcyL/YhdX-like"/>
</dbReference>
<evidence type="ECO:0000313" key="14">
    <source>
        <dbReference type="Proteomes" id="UP000008206"/>
    </source>
</evidence>
<dbReference type="InterPro" id="IPR018313">
    <property type="entry name" value="SBP_3_CS"/>
</dbReference>
<accession>E0U722</accession>
<dbReference type="SUPFAM" id="SSF53850">
    <property type="entry name" value="Periplasmic binding protein-like II"/>
    <property type="match status" value="1"/>
</dbReference>
<dbReference type="HOGENOM" id="CLU_019602_20_3_3"/>
<feature type="transmembrane region" description="Helical" evidence="11">
    <location>
        <begin position="334"/>
        <end position="359"/>
    </location>
</feature>
<dbReference type="Gene3D" id="1.10.3720.10">
    <property type="entry name" value="MetI-like"/>
    <property type="match status" value="1"/>
</dbReference>
<proteinExistence type="inferred from homology"/>
<dbReference type="CDD" id="cd06261">
    <property type="entry name" value="TM_PBP2"/>
    <property type="match status" value="1"/>
</dbReference>